<keyword evidence="3" id="KW-0732">Signal</keyword>
<dbReference type="InterPro" id="IPR001775">
    <property type="entry name" value="GspD/PilQ"/>
</dbReference>
<dbReference type="PANTHER" id="PTHR30332">
    <property type="entry name" value="PROBABLE GENERAL SECRETION PATHWAY PROTEIN D"/>
    <property type="match status" value="1"/>
</dbReference>
<gene>
    <name evidence="6" type="ORF">SAMN02745118_00874</name>
</gene>
<dbReference type="InterPro" id="IPR004846">
    <property type="entry name" value="T2SS/T3SS_dom"/>
</dbReference>
<evidence type="ECO:0000256" key="1">
    <source>
        <dbReference type="RuleBase" id="RU004003"/>
    </source>
</evidence>
<feature type="domain" description="Pilus formation protein N-terminal" evidence="5">
    <location>
        <begin position="27"/>
        <end position="93"/>
    </location>
</feature>
<dbReference type="GO" id="GO:0009306">
    <property type="term" value="P:protein secretion"/>
    <property type="evidence" value="ECO:0007669"/>
    <property type="project" value="InterPro"/>
</dbReference>
<evidence type="ECO:0000259" key="5">
    <source>
        <dbReference type="Pfam" id="PF13629"/>
    </source>
</evidence>
<dbReference type="InterPro" id="IPR032789">
    <property type="entry name" value="T2SS-T3SS_pil_N"/>
</dbReference>
<feature type="domain" description="Type II/III secretion system secretin-like" evidence="4">
    <location>
        <begin position="235"/>
        <end position="391"/>
    </location>
</feature>
<evidence type="ECO:0000313" key="6">
    <source>
        <dbReference type="EMBL" id="SJZ44550.1"/>
    </source>
</evidence>
<dbReference type="PANTHER" id="PTHR30332:SF17">
    <property type="entry name" value="TYPE IV PILIATION SYSTEM PROTEIN DR_0774-RELATED"/>
    <property type="match status" value="1"/>
</dbReference>
<dbReference type="RefSeq" id="WP_078809364.1">
    <property type="nucleotide sequence ID" value="NZ_FUWM01000006.1"/>
</dbReference>
<accession>A0A1T4KQ73</accession>
<keyword evidence="7" id="KW-1185">Reference proteome</keyword>
<dbReference type="Pfam" id="PF13629">
    <property type="entry name" value="T2SS-T3SS_pil_N"/>
    <property type="match status" value="1"/>
</dbReference>
<dbReference type="Pfam" id="PF00263">
    <property type="entry name" value="Secretin"/>
    <property type="match status" value="1"/>
</dbReference>
<dbReference type="PRINTS" id="PR00811">
    <property type="entry name" value="BCTERIALGSPD"/>
</dbReference>
<name>A0A1T4KQ73_9FIRM</name>
<feature type="region of interest" description="Disordered" evidence="2">
    <location>
        <begin position="415"/>
        <end position="446"/>
    </location>
</feature>
<dbReference type="Proteomes" id="UP000190625">
    <property type="component" value="Unassembled WGS sequence"/>
</dbReference>
<dbReference type="InterPro" id="IPR050810">
    <property type="entry name" value="Bact_Secretion_Sys_Channel"/>
</dbReference>
<feature type="chain" id="PRO_5039124637" evidence="3">
    <location>
        <begin position="25"/>
        <end position="446"/>
    </location>
</feature>
<organism evidence="6 7">
    <name type="scientific">Selenihalanaerobacter shriftii</name>
    <dbReference type="NCBI Taxonomy" id="142842"/>
    <lineage>
        <taxon>Bacteria</taxon>
        <taxon>Bacillati</taxon>
        <taxon>Bacillota</taxon>
        <taxon>Clostridia</taxon>
        <taxon>Halanaerobiales</taxon>
        <taxon>Halobacteroidaceae</taxon>
        <taxon>Selenihalanaerobacter</taxon>
    </lineage>
</organism>
<sequence length="446" mass="49115">MKKRRIILLVSLLLCLALTNGVTARKAKVLDVSVGQSKLLKIPGLKRVAVANPKVADVITISEEELLINGKSTGKTTLHLWTKAGNRLYKVQVDQDEEPIINQVEELINIETVEVAKIDETIILTGTVKDQNDLRKAKKIADVFGKKVIDQLKVKRTLQVLIEAHIFEIDKTNSEELGFDWYSVNSAGVDLGSGTALFGEDLYDDSADPVKRDPSPRFGLGDSARLSELRARLEALIQEGKATLLAKPKLVTKSGKEANFAVGGEVPIVTSNDSGEQTVIWKEYGVQFKIKPTVTKSGKLNTYLNPKVSRLDWANAVEGLPAIKSSEVATEVVIPDGSTLAIGGLIQHSRSKDIKKLPLLGDLPILGRLFRSEAFREGESELIILVTPKIINSAAASQEEMNENNILKEKKKIEQRLKSKKNDDNQAVKEDKVKEDRDEKDKAEGE</sequence>
<protein>
    <submittedName>
        <fullName evidence="6">Pilus assembly protein CpaC</fullName>
    </submittedName>
</protein>
<evidence type="ECO:0000256" key="3">
    <source>
        <dbReference type="SAM" id="SignalP"/>
    </source>
</evidence>
<dbReference type="EMBL" id="FUWM01000006">
    <property type="protein sequence ID" value="SJZ44550.1"/>
    <property type="molecule type" value="Genomic_DNA"/>
</dbReference>
<evidence type="ECO:0000256" key="2">
    <source>
        <dbReference type="SAM" id="MobiDB-lite"/>
    </source>
</evidence>
<proteinExistence type="inferred from homology"/>
<dbReference type="AlphaFoldDB" id="A0A1T4KQ73"/>
<comment type="similarity">
    <text evidence="1">Belongs to the bacterial secretin family.</text>
</comment>
<evidence type="ECO:0000313" key="7">
    <source>
        <dbReference type="Proteomes" id="UP000190625"/>
    </source>
</evidence>
<evidence type="ECO:0000259" key="4">
    <source>
        <dbReference type="Pfam" id="PF00263"/>
    </source>
</evidence>
<dbReference type="GO" id="GO:0015627">
    <property type="term" value="C:type II protein secretion system complex"/>
    <property type="evidence" value="ECO:0007669"/>
    <property type="project" value="TreeGrafter"/>
</dbReference>
<feature type="signal peptide" evidence="3">
    <location>
        <begin position="1"/>
        <end position="24"/>
    </location>
</feature>
<dbReference type="STRING" id="142842.SAMN02745118_00874"/>
<reference evidence="7" key="1">
    <citation type="submission" date="2017-02" db="EMBL/GenBank/DDBJ databases">
        <authorList>
            <person name="Varghese N."/>
            <person name="Submissions S."/>
        </authorList>
    </citation>
    <scope>NUCLEOTIDE SEQUENCE [LARGE SCALE GENOMIC DNA]</scope>
    <source>
        <strain evidence="7">ATCC BAA-73</strain>
    </source>
</reference>
<dbReference type="OrthoDB" id="9779724at2"/>